<evidence type="ECO:0000313" key="3">
    <source>
        <dbReference type="Proteomes" id="UP000076580"/>
    </source>
</evidence>
<feature type="compositionally biased region" description="Basic and acidic residues" evidence="1">
    <location>
        <begin position="1"/>
        <end position="10"/>
    </location>
</feature>
<dbReference type="Proteomes" id="UP000076580">
    <property type="component" value="Chromosome 03"/>
</dbReference>
<dbReference type="RefSeq" id="XP_040654664.1">
    <property type="nucleotide sequence ID" value="XM_040804560.1"/>
</dbReference>
<evidence type="ECO:0000256" key="1">
    <source>
        <dbReference type="SAM" id="MobiDB-lite"/>
    </source>
</evidence>
<gene>
    <name evidence="2" type="ORF">DCS_07275</name>
</gene>
<reference evidence="2 3" key="1">
    <citation type="journal article" date="2016" name="Sci. Rep.">
        <title>Insights into Adaptations to a Near-Obligate Nematode Endoparasitic Lifestyle from the Finished Genome of Drechmeria coniospora.</title>
        <authorList>
            <person name="Zhang L."/>
            <person name="Zhou Z."/>
            <person name="Guo Q."/>
            <person name="Fokkens L."/>
            <person name="Miskei M."/>
            <person name="Pocsi I."/>
            <person name="Zhang W."/>
            <person name="Chen M."/>
            <person name="Wang L."/>
            <person name="Sun Y."/>
            <person name="Donzelli B.G."/>
            <person name="Gibson D.M."/>
            <person name="Nelson D.R."/>
            <person name="Luo J.G."/>
            <person name="Rep M."/>
            <person name="Liu H."/>
            <person name="Yang S."/>
            <person name="Wang J."/>
            <person name="Krasnoff S.B."/>
            <person name="Xu Y."/>
            <person name="Molnar I."/>
            <person name="Lin M."/>
        </authorList>
    </citation>
    <scope>NUCLEOTIDE SEQUENCE [LARGE SCALE GENOMIC DNA]</scope>
    <source>
        <strain evidence="2 3">ARSEF 6962</strain>
    </source>
</reference>
<proteinExistence type="predicted"/>
<organism evidence="2 3">
    <name type="scientific">Drechmeria coniospora</name>
    <name type="common">Nematophagous fungus</name>
    <name type="synonym">Meria coniospora</name>
    <dbReference type="NCBI Taxonomy" id="98403"/>
    <lineage>
        <taxon>Eukaryota</taxon>
        <taxon>Fungi</taxon>
        <taxon>Dikarya</taxon>
        <taxon>Ascomycota</taxon>
        <taxon>Pezizomycotina</taxon>
        <taxon>Sordariomycetes</taxon>
        <taxon>Hypocreomycetidae</taxon>
        <taxon>Hypocreales</taxon>
        <taxon>Ophiocordycipitaceae</taxon>
        <taxon>Drechmeria</taxon>
    </lineage>
</organism>
<dbReference type="InParanoid" id="A0A151GE21"/>
<keyword evidence="3" id="KW-1185">Reference proteome</keyword>
<feature type="region of interest" description="Disordered" evidence="1">
    <location>
        <begin position="1"/>
        <end position="20"/>
    </location>
</feature>
<dbReference type="AlphaFoldDB" id="A0A151GE21"/>
<protein>
    <submittedName>
        <fullName evidence="2">Uncharacterized protein</fullName>
    </submittedName>
</protein>
<name>A0A151GE21_DRECN</name>
<dbReference type="EMBL" id="LAYC01000003">
    <property type="protein sequence ID" value="KYK55312.1"/>
    <property type="molecule type" value="Genomic_DNA"/>
</dbReference>
<comment type="caution">
    <text evidence="2">The sequence shown here is derived from an EMBL/GenBank/DDBJ whole genome shotgun (WGS) entry which is preliminary data.</text>
</comment>
<accession>A0A151GE21</accession>
<sequence length="151" mass="16781">MRLREERAGKEGISARTKDVEKNRAVISTEVEEVARPQRSPTKGWRLSSTAESIRRWKANAPGQTRCDCITHQRQVAQPCVLLQASRTADDGSCLPCRQRPRDGLLLTNVHVPAEGQTSVLRPEALLKSAHGFLLLTHHEGDWIARTNGPS</sequence>
<evidence type="ECO:0000313" key="2">
    <source>
        <dbReference type="EMBL" id="KYK55312.1"/>
    </source>
</evidence>
<dbReference type="GeneID" id="63719918"/>